<dbReference type="RefSeq" id="WP_371437080.1">
    <property type="nucleotide sequence ID" value="NZ_JBHSRS010000082.1"/>
</dbReference>
<evidence type="ECO:0000259" key="1">
    <source>
        <dbReference type="PROSITE" id="PS50851"/>
    </source>
</evidence>
<protein>
    <submittedName>
        <fullName evidence="2">Chemotaxis protein CheW</fullName>
    </submittedName>
</protein>
<dbReference type="PROSITE" id="PS50851">
    <property type="entry name" value="CHEW"/>
    <property type="match status" value="1"/>
</dbReference>
<name>A0ABW1U0D0_9BURK</name>
<feature type="domain" description="CheW-like" evidence="1">
    <location>
        <begin position="27"/>
        <end position="171"/>
    </location>
</feature>
<organism evidence="2 3">
    <name type="scientific">Polaromonas aquatica</name>
    <dbReference type="NCBI Taxonomy" id="332657"/>
    <lineage>
        <taxon>Bacteria</taxon>
        <taxon>Pseudomonadati</taxon>
        <taxon>Pseudomonadota</taxon>
        <taxon>Betaproteobacteria</taxon>
        <taxon>Burkholderiales</taxon>
        <taxon>Comamonadaceae</taxon>
        <taxon>Polaromonas</taxon>
    </lineage>
</organism>
<dbReference type="Pfam" id="PF01584">
    <property type="entry name" value="CheW"/>
    <property type="match status" value="1"/>
</dbReference>
<dbReference type="SUPFAM" id="SSF50341">
    <property type="entry name" value="CheW-like"/>
    <property type="match status" value="1"/>
</dbReference>
<dbReference type="EMBL" id="JBHSRS010000082">
    <property type="protein sequence ID" value="MFC6283346.1"/>
    <property type="molecule type" value="Genomic_DNA"/>
</dbReference>
<evidence type="ECO:0000313" key="2">
    <source>
        <dbReference type="EMBL" id="MFC6283346.1"/>
    </source>
</evidence>
<gene>
    <name evidence="2" type="ORF">ACFQND_19140</name>
</gene>
<reference evidence="3" key="1">
    <citation type="journal article" date="2019" name="Int. J. Syst. Evol. Microbiol.">
        <title>The Global Catalogue of Microorganisms (GCM) 10K type strain sequencing project: providing services to taxonomists for standard genome sequencing and annotation.</title>
        <authorList>
            <consortium name="The Broad Institute Genomics Platform"/>
            <consortium name="The Broad Institute Genome Sequencing Center for Infectious Disease"/>
            <person name="Wu L."/>
            <person name="Ma J."/>
        </authorList>
    </citation>
    <scope>NUCLEOTIDE SEQUENCE [LARGE SCALE GENOMIC DNA]</scope>
    <source>
        <strain evidence="3">CCUG 39402</strain>
    </source>
</reference>
<dbReference type="Proteomes" id="UP001596270">
    <property type="component" value="Unassembled WGS sequence"/>
</dbReference>
<keyword evidence="3" id="KW-1185">Reference proteome</keyword>
<evidence type="ECO:0000313" key="3">
    <source>
        <dbReference type="Proteomes" id="UP001596270"/>
    </source>
</evidence>
<dbReference type="Gene3D" id="2.40.50.180">
    <property type="entry name" value="CheA-289, Domain 4"/>
    <property type="match status" value="1"/>
</dbReference>
<sequence>MANRQALRELQSRLAERLQVARTQGVAPSWLAVEAGGKKYLFPMGQAGEIFPWGATQAVPYTQAWFLGVANLRGGLFGVVDLAGYVTGQGTAPKTELARKESRLVALNSALDINCALLIDRLAGLRNQEAFSDFAERSPDAPEFFGNQYVDHNGASWQEINLQSLARQAHFLTIGA</sequence>
<accession>A0ABW1U0D0</accession>
<proteinExistence type="predicted"/>
<comment type="caution">
    <text evidence="2">The sequence shown here is derived from an EMBL/GenBank/DDBJ whole genome shotgun (WGS) entry which is preliminary data.</text>
</comment>
<dbReference type="InterPro" id="IPR002545">
    <property type="entry name" value="CheW-lke_dom"/>
</dbReference>
<dbReference type="InterPro" id="IPR036061">
    <property type="entry name" value="CheW-like_dom_sf"/>
</dbReference>